<dbReference type="Proteomes" id="UP000483820">
    <property type="component" value="Chromosome III"/>
</dbReference>
<name>A0A6A5H319_CAERE</name>
<dbReference type="EMBL" id="WUAV01000003">
    <property type="protein sequence ID" value="KAF1760882.1"/>
    <property type="molecule type" value="Genomic_DNA"/>
</dbReference>
<gene>
    <name evidence="2" type="ORF">GCK72_009133</name>
</gene>
<dbReference type="KEGG" id="crq:GCK72_009133"/>
<evidence type="ECO:0000256" key="1">
    <source>
        <dbReference type="SAM" id="MobiDB-lite"/>
    </source>
</evidence>
<dbReference type="RefSeq" id="XP_053586810.1">
    <property type="nucleotide sequence ID" value="XM_053727233.1"/>
</dbReference>
<evidence type="ECO:0000313" key="2">
    <source>
        <dbReference type="EMBL" id="KAF1760882.1"/>
    </source>
</evidence>
<reference evidence="2 3" key="1">
    <citation type="submission" date="2019-12" db="EMBL/GenBank/DDBJ databases">
        <title>Chromosome-level assembly of the Caenorhabditis remanei genome.</title>
        <authorList>
            <person name="Teterina A.A."/>
            <person name="Willis J.H."/>
            <person name="Phillips P.C."/>
        </authorList>
    </citation>
    <scope>NUCLEOTIDE SEQUENCE [LARGE SCALE GENOMIC DNA]</scope>
    <source>
        <strain evidence="2 3">PX506</strain>
        <tissue evidence="2">Whole organism</tissue>
    </source>
</reference>
<comment type="caution">
    <text evidence="2">The sequence shown here is derived from an EMBL/GenBank/DDBJ whole genome shotgun (WGS) entry which is preliminary data.</text>
</comment>
<feature type="compositionally biased region" description="Basic and acidic residues" evidence="1">
    <location>
        <begin position="134"/>
        <end position="146"/>
    </location>
</feature>
<dbReference type="CTD" id="78774848"/>
<sequence>MESNSPDKKKIENIPYSARENQRFAKFIFENDEEYNTMAAFCREAANAVQTKDDTQLRSRYTRLLESVNIYDHNNKTLLTPDEKMKVANEYILDTKWMADRGYIENVDETYSKGTVIEKKATRVSHGESSSTVHDAEEEHKQSIKE</sequence>
<proteinExistence type="predicted"/>
<dbReference type="GeneID" id="78774848"/>
<accession>A0A6A5H319</accession>
<evidence type="ECO:0000313" key="3">
    <source>
        <dbReference type="Proteomes" id="UP000483820"/>
    </source>
</evidence>
<organism evidence="2 3">
    <name type="scientific">Caenorhabditis remanei</name>
    <name type="common">Caenorhabditis vulgaris</name>
    <dbReference type="NCBI Taxonomy" id="31234"/>
    <lineage>
        <taxon>Eukaryota</taxon>
        <taxon>Metazoa</taxon>
        <taxon>Ecdysozoa</taxon>
        <taxon>Nematoda</taxon>
        <taxon>Chromadorea</taxon>
        <taxon>Rhabditida</taxon>
        <taxon>Rhabditina</taxon>
        <taxon>Rhabditomorpha</taxon>
        <taxon>Rhabditoidea</taxon>
        <taxon>Rhabditidae</taxon>
        <taxon>Peloderinae</taxon>
        <taxon>Caenorhabditis</taxon>
    </lineage>
</organism>
<protein>
    <submittedName>
        <fullName evidence="2">Uncharacterized protein</fullName>
    </submittedName>
</protein>
<feature type="region of interest" description="Disordered" evidence="1">
    <location>
        <begin position="121"/>
        <end position="146"/>
    </location>
</feature>
<dbReference type="AlphaFoldDB" id="A0A6A5H319"/>